<accession>A0A516V480</accession>
<organism evidence="2 3">
    <name type="scientific">Pseudoluteimonas lycopersici</name>
    <dbReference type="NCBI Taxonomy" id="1324796"/>
    <lineage>
        <taxon>Bacteria</taxon>
        <taxon>Pseudomonadati</taxon>
        <taxon>Pseudomonadota</taxon>
        <taxon>Gammaproteobacteria</taxon>
        <taxon>Lysobacterales</taxon>
        <taxon>Lysobacteraceae</taxon>
        <taxon>Pseudoluteimonas</taxon>
    </lineage>
</organism>
<keyword evidence="1" id="KW-0732">Signal</keyword>
<sequence>MTARHHNMAAMFKGAILTACLAATFLLVSACGTSKSDESQATQVPSTKTAAFCNTIKKGMDKETILGHALAAGANPETTRWKIDPDGRETLLVSIPEDSMFGNAGCLAIMENDSLRNAVYISRERE</sequence>
<proteinExistence type="predicted"/>
<evidence type="ECO:0000313" key="2">
    <source>
        <dbReference type="EMBL" id="QDQ73345.1"/>
    </source>
</evidence>
<gene>
    <name evidence="2" type="ORF">FNZ56_05405</name>
</gene>
<evidence type="ECO:0000256" key="1">
    <source>
        <dbReference type="SAM" id="SignalP"/>
    </source>
</evidence>
<keyword evidence="3" id="KW-1185">Reference proteome</keyword>
<dbReference type="Proteomes" id="UP000315891">
    <property type="component" value="Chromosome"/>
</dbReference>
<dbReference type="AlphaFoldDB" id="A0A516V480"/>
<feature type="chain" id="PRO_5021992040" description="Lipoprotein" evidence="1">
    <location>
        <begin position="31"/>
        <end position="126"/>
    </location>
</feature>
<name>A0A516V480_9GAMM</name>
<reference evidence="2 3" key="1">
    <citation type="submission" date="2019-07" db="EMBL/GenBank/DDBJ databases">
        <title>Lysobacter weifangensis sp. nov., isolated from bensulfuron-methyl contaminated farmland soil.</title>
        <authorList>
            <person name="Zhao H."/>
        </authorList>
    </citation>
    <scope>NUCLEOTIDE SEQUENCE [LARGE SCALE GENOMIC DNA]</scope>
    <source>
        <strain evidence="2 3">CC-Bw-6</strain>
    </source>
</reference>
<dbReference type="PROSITE" id="PS51257">
    <property type="entry name" value="PROKAR_LIPOPROTEIN"/>
    <property type="match status" value="1"/>
</dbReference>
<evidence type="ECO:0008006" key="4">
    <source>
        <dbReference type="Google" id="ProtNLM"/>
    </source>
</evidence>
<evidence type="ECO:0000313" key="3">
    <source>
        <dbReference type="Proteomes" id="UP000315891"/>
    </source>
</evidence>
<dbReference type="EMBL" id="CP041742">
    <property type="protein sequence ID" value="QDQ73345.1"/>
    <property type="molecule type" value="Genomic_DNA"/>
</dbReference>
<protein>
    <recommendedName>
        <fullName evidence="4">Lipoprotein</fullName>
    </recommendedName>
</protein>
<feature type="signal peptide" evidence="1">
    <location>
        <begin position="1"/>
        <end position="30"/>
    </location>
</feature>